<reference evidence="12 13" key="1">
    <citation type="submission" date="2019-09" db="EMBL/GenBank/DDBJ databases">
        <title>In-depth cultivation of the pig gut microbiome towards novel bacterial diversity and tailored functional studies.</title>
        <authorList>
            <person name="Wylensek D."/>
            <person name="Hitch T.C.A."/>
            <person name="Clavel T."/>
        </authorList>
    </citation>
    <scope>NUCLEOTIDE SEQUENCE [LARGE SCALE GENOMIC DNA]</scope>
    <source>
        <strain evidence="12 13">WCA3-693-APC-4?</strain>
    </source>
</reference>
<dbReference type="GO" id="GO:0043952">
    <property type="term" value="P:protein transport by the Sec complex"/>
    <property type="evidence" value="ECO:0007669"/>
    <property type="project" value="UniProtKB-UniRule"/>
</dbReference>
<dbReference type="GO" id="GO:0015450">
    <property type="term" value="F:protein-transporting ATPase activity"/>
    <property type="evidence" value="ECO:0007669"/>
    <property type="project" value="InterPro"/>
</dbReference>
<keyword evidence="5 9" id="KW-0653">Protein transport</keyword>
<protein>
    <recommendedName>
        <fullName evidence="9">Protein translocase subunit SecD</fullName>
    </recommendedName>
</protein>
<dbReference type="InterPro" id="IPR048631">
    <property type="entry name" value="SecD_1st"/>
</dbReference>
<evidence type="ECO:0000256" key="5">
    <source>
        <dbReference type="ARBA" id="ARBA00022927"/>
    </source>
</evidence>
<dbReference type="NCBIfam" id="TIGR01129">
    <property type="entry name" value="secD"/>
    <property type="match status" value="1"/>
</dbReference>
<feature type="transmembrane region" description="Helical" evidence="9">
    <location>
        <begin position="287"/>
        <end position="307"/>
    </location>
</feature>
<name>A0A6N7XJQ1_9FIRM</name>
<evidence type="ECO:0000259" key="11">
    <source>
        <dbReference type="Pfam" id="PF21760"/>
    </source>
</evidence>
<evidence type="ECO:0000256" key="3">
    <source>
        <dbReference type="ARBA" id="ARBA00022475"/>
    </source>
</evidence>
<evidence type="ECO:0000313" key="13">
    <source>
        <dbReference type="Proteomes" id="UP000469523"/>
    </source>
</evidence>
<dbReference type="NCBIfam" id="TIGR00916">
    <property type="entry name" value="2A0604s01"/>
    <property type="match status" value="1"/>
</dbReference>
<evidence type="ECO:0000256" key="4">
    <source>
        <dbReference type="ARBA" id="ARBA00022692"/>
    </source>
</evidence>
<gene>
    <name evidence="9 12" type="primary">secD</name>
    <name evidence="12" type="ORF">FYJ83_12590</name>
</gene>
<feature type="transmembrane region" description="Helical" evidence="9">
    <location>
        <begin position="358"/>
        <end position="381"/>
    </location>
</feature>
<evidence type="ECO:0000256" key="6">
    <source>
        <dbReference type="ARBA" id="ARBA00022989"/>
    </source>
</evidence>
<dbReference type="InterPro" id="IPR005791">
    <property type="entry name" value="SecD"/>
</dbReference>
<comment type="caution">
    <text evidence="9">Lacks conserved residue(s) required for the propagation of feature annotation.</text>
</comment>
<evidence type="ECO:0000256" key="1">
    <source>
        <dbReference type="ARBA" id="ARBA00004651"/>
    </source>
</evidence>
<dbReference type="AlphaFoldDB" id="A0A6N7XJQ1"/>
<keyword evidence="6 9" id="KW-1133">Transmembrane helix</keyword>
<dbReference type="GO" id="GO:0006605">
    <property type="term" value="P:protein targeting"/>
    <property type="evidence" value="ECO:0007669"/>
    <property type="project" value="UniProtKB-UniRule"/>
</dbReference>
<comment type="subunit">
    <text evidence="9">Forms a complex with SecF. Part of the essential Sec protein translocation apparatus which comprises SecA, SecYEG and auxiliary proteins SecDF. Other proteins may also be involved.</text>
</comment>
<dbReference type="GO" id="GO:0005886">
    <property type="term" value="C:plasma membrane"/>
    <property type="evidence" value="ECO:0007669"/>
    <property type="project" value="UniProtKB-SubCell"/>
</dbReference>
<comment type="subcellular location">
    <subcellularLocation>
        <location evidence="1 9">Cell membrane</location>
        <topology evidence="1 9">Multi-pass membrane protein</topology>
    </subcellularLocation>
</comment>
<dbReference type="Pfam" id="PF02355">
    <property type="entry name" value="SecD_SecF_C"/>
    <property type="match status" value="1"/>
</dbReference>
<feature type="transmembrane region" description="Helical" evidence="9">
    <location>
        <begin position="313"/>
        <end position="337"/>
    </location>
</feature>
<dbReference type="PANTHER" id="PTHR30081">
    <property type="entry name" value="PROTEIN-EXPORT MEMBRANE PROTEIN SEC"/>
    <property type="match status" value="1"/>
</dbReference>
<keyword evidence="2 9" id="KW-0813">Transport</keyword>
<comment type="caution">
    <text evidence="12">The sequence shown here is derived from an EMBL/GenBank/DDBJ whole genome shotgun (WGS) entry which is preliminary data.</text>
</comment>
<evidence type="ECO:0000259" key="10">
    <source>
        <dbReference type="Pfam" id="PF02355"/>
    </source>
</evidence>
<dbReference type="RefSeq" id="WP_154441050.1">
    <property type="nucleotide sequence ID" value="NZ_JAHLPJ010000001.1"/>
</dbReference>
<comment type="function">
    <text evidence="9">Part of the Sec protein translocase complex. Interacts with the SecYEG preprotein conducting channel. SecDF uses the proton motive force (PMF) to complete protein translocation after the ATP-dependent function of SecA.</text>
</comment>
<feature type="transmembrane region" description="Helical" evidence="9">
    <location>
        <begin position="387"/>
        <end position="410"/>
    </location>
</feature>
<dbReference type="PANTHER" id="PTHR30081:SF1">
    <property type="entry name" value="PROTEIN TRANSLOCASE SUBUNIT SECD"/>
    <property type="match status" value="1"/>
</dbReference>
<dbReference type="PRINTS" id="PR00702">
    <property type="entry name" value="ACRIFLAVINRP"/>
</dbReference>
<proteinExistence type="inferred from homology"/>
<dbReference type="Proteomes" id="UP000469523">
    <property type="component" value="Unassembled WGS sequence"/>
</dbReference>
<keyword evidence="3 9" id="KW-1003">Cell membrane</keyword>
<accession>A0A6N7XJQ1</accession>
<dbReference type="Pfam" id="PF21760">
    <property type="entry name" value="SecD_1st"/>
    <property type="match status" value="1"/>
</dbReference>
<feature type="transmembrane region" description="Helical" evidence="9">
    <location>
        <begin position="7"/>
        <end position="27"/>
    </location>
</feature>
<evidence type="ECO:0000256" key="2">
    <source>
        <dbReference type="ARBA" id="ARBA00022448"/>
    </source>
</evidence>
<dbReference type="Gene3D" id="3.30.70.3220">
    <property type="match status" value="1"/>
</dbReference>
<dbReference type="HAMAP" id="MF_01463_B">
    <property type="entry name" value="SecD_B"/>
    <property type="match status" value="1"/>
</dbReference>
<keyword evidence="13" id="KW-1185">Reference proteome</keyword>
<comment type="similarity">
    <text evidence="9">Belongs to the SecD/SecF family. SecD subfamily.</text>
</comment>
<keyword evidence="4 9" id="KW-0812">Transmembrane</keyword>
<evidence type="ECO:0000256" key="8">
    <source>
        <dbReference type="ARBA" id="ARBA00023136"/>
    </source>
</evidence>
<dbReference type="FunFam" id="1.20.1640.10:FF:000004">
    <property type="entry name" value="Protein translocase subunit SecD"/>
    <property type="match status" value="1"/>
</dbReference>
<dbReference type="GO" id="GO:0065002">
    <property type="term" value="P:intracellular protein transmembrane transport"/>
    <property type="evidence" value="ECO:0007669"/>
    <property type="project" value="UniProtKB-UniRule"/>
</dbReference>
<evidence type="ECO:0000256" key="9">
    <source>
        <dbReference type="HAMAP-Rule" id="MF_01463"/>
    </source>
</evidence>
<feature type="domain" description="Protein translocase subunit SecDF P1" evidence="11">
    <location>
        <begin position="70"/>
        <end position="128"/>
    </location>
</feature>
<feature type="domain" description="Protein export membrane protein SecD/SecF C-terminal" evidence="10">
    <location>
        <begin position="242"/>
        <end position="413"/>
    </location>
</feature>
<organism evidence="12 13">
    <name type="scientific">Tissierella pigra</name>
    <dbReference type="NCBI Taxonomy" id="2607614"/>
    <lineage>
        <taxon>Bacteria</taxon>
        <taxon>Bacillati</taxon>
        <taxon>Bacillota</taxon>
        <taxon>Tissierellia</taxon>
        <taxon>Tissierellales</taxon>
        <taxon>Tissierellaceae</taxon>
        <taxon>Tissierella</taxon>
    </lineage>
</organism>
<keyword evidence="7 9" id="KW-0811">Translocation</keyword>
<dbReference type="InterPro" id="IPR055344">
    <property type="entry name" value="SecD_SecF_C_bact"/>
</dbReference>
<sequence>MKSKNTILLVLIFSIVIGSIFISLNGIKIGKYEIPKIKDAIDLGLDLAGGVYVVLEAQTNAKGIELQKIMEQTKVIIDERVNSLGVSEPNITIEGSNRIRVELAGIDDPQKAIELIGKTAQLQFIDPNKNIVLTGKNVVGSEVQYHENQLGQQEIVVSLELDKEGTKNFAEATGRLTLEKNIEDRIIYIVLDDQIISYPAVQSAEEGGTAITDGKAVITGSFTLEEASELAALIRAGALPVEMKELQTSIIGPTLGLEAYEKSLKAVGIALIIIMVFMVIIYRIPGLIASIGLIIYTLITVFTMSALEVKLTLPGIAGLILSIGMAVDANVIIFERIKEEIKVGKTLRTAVDAGFRRALTSVMDSNITTLIAGVVLYYFGIGPIKGFGVTLIIGIIASMLTAVIISKYLLKLMVSVTGGKNTKLYGANSEVKR</sequence>
<dbReference type="InterPro" id="IPR048634">
    <property type="entry name" value="SecD_SecF_C"/>
</dbReference>
<dbReference type="InterPro" id="IPR001036">
    <property type="entry name" value="Acrflvin-R"/>
</dbReference>
<dbReference type="SUPFAM" id="SSF82866">
    <property type="entry name" value="Multidrug efflux transporter AcrB transmembrane domain"/>
    <property type="match status" value="1"/>
</dbReference>
<keyword evidence="8 9" id="KW-0472">Membrane</keyword>
<dbReference type="Gene3D" id="1.20.1640.10">
    <property type="entry name" value="Multidrug efflux transporter AcrB transmembrane domain"/>
    <property type="match status" value="1"/>
</dbReference>
<dbReference type="InterPro" id="IPR022813">
    <property type="entry name" value="SecD/SecF_arch_bac"/>
</dbReference>
<evidence type="ECO:0000313" key="12">
    <source>
        <dbReference type="EMBL" id="MSU02311.1"/>
    </source>
</evidence>
<dbReference type="EMBL" id="VUNQ01000029">
    <property type="protein sequence ID" value="MSU02311.1"/>
    <property type="molecule type" value="Genomic_DNA"/>
</dbReference>
<evidence type="ECO:0000256" key="7">
    <source>
        <dbReference type="ARBA" id="ARBA00023010"/>
    </source>
</evidence>